<name>A0A8H7J3X1_9PLEO</name>
<dbReference type="OrthoDB" id="2590867at2759"/>
<feature type="compositionally biased region" description="Polar residues" evidence="1">
    <location>
        <begin position="118"/>
        <end position="132"/>
    </location>
</feature>
<feature type="compositionally biased region" description="Polar residues" evidence="1">
    <location>
        <begin position="294"/>
        <end position="315"/>
    </location>
</feature>
<feature type="compositionally biased region" description="Basic and acidic residues" evidence="1">
    <location>
        <begin position="104"/>
        <end position="116"/>
    </location>
</feature>
<evidence type="ECO:0000313" key="3">
    <source>
        <dbReference type="Proteomes" id="UP000651452"/>
    </source>
</evidence>
<feature type="compositionally biased region" description="Basic and acidic residues" evidence="1">
    <location>
        <begin position="326"/>
        <end position="335"/>
    </location>
</feature>
<dbReference type="PANTHER" id="PTHR39606:SF1">
    <property type="entry name" value="CELL SURFACE PROTEIN"/>
    <property type="match status" value="1"/>
</dbReference>
<feature type="region of interest" description="Disordered" evidence="1">
    <location>
        <begin position="87"/>
        <end position="142"/>
    </location>
</feature>
<protein>
    <submittedName>
        <fullName evidence="2">Uncharacterized protein</fullName>
    </submittedName>
</protein>
<dbReference type="PANTHER" id="PTHR39606">
    <property type="entry name" value="SURFACE PROTEIN, PUTATIVE-RELATED"/>
    <property type="match status" value="1"/>
</dbReference>
<feature type="compositionally biased region" description="Polar residues" evidence="1">
    <location>
        <begin position="224"/>
        <end position="236"/>
    </location>
</feature>
<evidence type="ECO:0000313" key="2">
    <source>
        <dbReference type="EMBL" id="KAF9697414.1"/>
    </source>
</evidence>
<dbReference type="Proteomes" id="UP000651452">
    <property type="component" value="Unassembled WGS sequence"/>
</dbReference>
<sequence length="341" mass="36340">MTGGHSSTGLGDAIKKGVGMVHGTGEAIRGNFNAGVDQAAGDRVGVDKNTAIASSGANEIEHGYHRTGHGAGVTPADVDRERLNTTHNASTNYGSHSTNTGNKLDPRFDSDMDHRGTATGSTNAGPHSNNVANKLDPRFDSDVDHRANPNSCCAPTLYSQTDGTDSTMTSFGAKWEPQAASGHDHDHDEHCHCHAEHIHRGSISGGTTLEPAQKLDPILDVEEGSTNYGSHNTNVANKLDPRVGSDGDHRSDDFNAQTPRVDSFVRRGTEPLIHTSHAPSGSDDEFDRHARRASLSQQSHGSTAPSDEPRSTANPHRSDFLNLLDPRVDRNDVKQTRSSGS</sequence>
<dbReference type="EMBL" id="RZGK01000008">
    <property type="protein sequence ID" value="KAF9697414.1"/>
    <property type="molecule type" value="Genomic_DNA"/>
</dbReference>
<evidence type="ECO:0000256" key="1">
    <source>
        <dbReference type="SAM" id="MobiDB-lite"/>
    </source>
</evidence>
<accession>A0A8H7J3X1</accession>
<organism evidence="2 3">
    <name type="scientific">Ascochyta lentis</name>
    <dbReference type="NCBI Taxonomy" id="205686"/>
    <lineage>
        <taxon>Eukaryota</taxon>
        <taxon>Fungi</taxon>
        <taxon>Dikarya</taxon>
        <taxon>Ascomycota</taxon>
        <taxon>Pezizomycotina</taxon>
        <taxon>Dothideomycetes</taxon>
        <taxon>Pleosporomycetidae</taxon>
        <taxon>Pleosporales</taxon>
        <taxon>Pleosporineae</taxon>
        <taxon>Didymellaceae</taxon>
        <taxon>Ascochyta</taxon>
    </lineage>
</organism>
<comment type="caution">
    <text evidence="2">The sequence shown here is derived from an EMBL/GenBank/DDBJ whole genome shotgun (WGS) entry which is preliminary data.</text>
</comment>
<keyword evidence="3" id="KW-1185">Reference proteome</keyword>
<reference evidence="2" key="2">
    <citation type="submission" date="2020-09" db="EMBL/GenBank/DDBJ databases">
        <title>Reference genome assembly for Australian Ascochyta lentis isolate Al4.</title>
        <authorList>
            <person name="Lee R.C."/>
            <person name="Farfan-Caceres L.M."/>
            <person name="Debler J.W."/>
            <person name="Williams A.H."/>
            <person name="Henares B.M."/>
        </authorList>
    </citation>
    <scope>NUCLEOTIDE SEQUENCE</scope>
    <source>
        <strain evidence="2">Al4</strain>
    </source>
</reference>
<gene>
    <name evidence="2" type="ORF">EKO04_004591</name>
</gene>
<proteinExistence type="predicted"/>
<feature type="compositionally biased region" description="Polar residues" evidence="1">
    <location>
        <begin position="87"/>
        <end position="102"/>
    </location>
</feature>
<feature type="compositionally biased region" description="Basic and acidic residues" evidence="1">
    <location>
        <begin position="239"/>
        <end position="253"/>
    </location>
</feature>
<reference evidence="2" key="1">
    <citation type="submission" date="2018-12" db="EMBL/GenBank/DDBJ databases">
        <authorList>
            <person name="Syme R.A."/>
            <person name="Farfan-Caceres L."/>
            <person name="Lichtenzveig J."/>
        </authorList>
    </citation>
    <scope>NUCLEOTIDE SEQUENCE</scope>
    <source>
        <strain evidence="2">Al4</strain>
    </source>
</reference>
<dbReference type="AlphaFoldDB" id="A0A8H7J3X1"/>
<feature type="region of interest" description="Disordered" evidence="1">
    <location>
        <begin position="222"/>
        <end position="341"/>
    </location>
</feature>